<dbReference type="Gene3D" id="1.10.10.1100">
    <property type="entry name" value="BFD-like [2Fe-2S]-binding domain"/>
    <property type="match status" value="1"/>
</dbReference>
<feature type="domain" description="FAD dependent oxidoreductase" evidence="2">
    <location>
        <begin position="6"/>
        <end position="357"/>
    </location>
</feature>
<evidence type="ECO:0000259" key="2">
    <source>
        <dbReference type="Pfam" id="PF01266"/>
    </source>
</evidence>
<dbReference type="PANTHER" id="PTHR42720:SF1">
    <property type="entry name" value="GLYCEROL 3-PHOSPHATE OXIDASE"/>
    <property type="match status" value="1"/>
</dbReference>
<dbReference type="SUPFAM" id="SSF54373">
    <property type="entry name" value="FAD-linked reductases, C-terminal domain"/>
    <property type="match status" value="1"/>
</dbReference>
<keyword evidence="5" id="KW-1185">Reference proteome</keyword>
<dbReference type="Gene3D" id="3.30.9.10">
    <property type="entry name" value="D-Amino Acid Oxidase, subunit A, domain 2"/>
    <property type="match status" value="1"/>
</dbReference>
<feature type="domain" description="BFD-like [2Fe-2S]-binding" evidence="3">
    <location>
        <begin position="390"/>
        <end position="443"/>
    </location>
</feature>
<comment type="caution">
    <text evidence="4">The sequence shown here is derived from an EMBL/GenBank/DDBJ whole genome shotgun (WGS) entry which is preliminary data.</text>
</comment>
<keyword evidence="1" id="KW-0812">Transmembrane</keyword>
<accession>A0ABV6J9J3</accession>
<evidence type="ECO:0000256" key="1">
    <source>
        <dbReference type="SAM" id="Phobius"/>
    </source>
</evidence>
<protein>
    <submittedName>
        <fullName evidence="4">NAD(P)/FAD-dependent oxidoreductase</fullName>
    </submittedName>
</protein>
<keyword evidence="1" id="KW-0472">Membrane</keyword>
<dbReference type="InterPro" id="IPR041854">
    <property type="entry name" value="BFD-like_2Fe2S-bd_dom_sf"/>
</dbReference>
<dbReference type="InterPro" id="IPR052745">
    <property type="entry name" value="G3P_Oxidase/Oxidoreductase"/>
</dbReference>
<proteinExistence type="predicted"/>
<dbReference type="PANTHER" id="PTHR42720">
    <property type="entry name" value="GLYCEROL-3-PHOSPHATE DEHYDROGENASE"/>
    <property type="match status" value="1"/>
</dbReference>
<dbReference type="Pfam" id="PF01266">
    <property type="entry name" value="DAO"/>
    <property type="match status" value="1"/>
</dbReference>
<dbReference type="Proteomes" id="UP001589818">
    <property type="component" value="Unassembled WGS sequence"/>
</dbReference>
<dbReference type="EMBL" id="JBHLVF010000017">
    <property type="protein sequence ID" value="MFC0392526.1"/>
    <property type="molecule type" value="Genomic_DNA"/>
</dbReference>
<evidence type="ECO:0000259" key="3">
    <source>
        <dbReference type="Pfam" id="PF04324"/>
    </source>
</evidence>
<reference evidence="4 5" key="1">
    <citation type="submission" date="2024-09" db="EMBL/GenBank/DDBJ databases">
        <authorList>
            <person name="Sun Q."/>
            <person name="Mori K."/>
        </authorList>
    </citation>
    <scope>NUCLEOTIDE SEQUENCE [LARGE SCALE GENOMIC DNA]</scope>
    <source>
        <strain evidence="4 5">CCM 4839</strain>
    </source>
</reference>
<dbReference type="Gene3D" id="3.50.50.60">
    <property type="entry name" value="FAD/NAD(P)-binding domain"/>
    <property type="match status" value="1"/>
</dbReference>
<dbReference type="SUPFAM" id="SSF51905">
    <property type="entry name" value="FAD/NAD(P)-binding domain"/>
    <property type="match status" value="1"/>
</dbReference>
<sequence>MDSLRDVVVIGGGVVGTAIVRALSLYNMSIMLVEKQHDVCEGTSKANSAIIHTGFDAKPGSVESDCLRRSRELWPELIGALKIPFLPCGAVMVAASETEKAKIIEHYVPNAEANGVEVRYIEKEELLEMNPDVSEHNLGGLVIEGEGICDPFWVTRAFAQLAELNGAEIRFGSGVERIEPADDDSHLVIVLEDGSEIRTRYAVNAAGLWSDEIADMVKDESFVITPRKGQFILTEDTLGISQIVLPVPSPSSKGILAAPVVFGGFLLGPTAEDQEDKWDRSTTDDGMEAVLNGVEKLLPGIRSATTIRQFAGLRAVCSTGDFVISPSPRSHRLIHAAGIRSTGLSSSPGIAERVVELLRSTDLIMTERSEAILELPDLLGESDAASNGEIICLCRSITRGEIERALSAPLSSTTLDGIKRRTGAMLGECQGNGCIPKLLDVMESFTASRGLAKAGGEEAPLKGLRESYIAGQAGGRDNEI</sequence>
<keyword evidence="1" id="KW-1133">Transmembrane helix</keyword>
<name>A0ABV6J9J3_9BACL</name>
<dbReference type="Pfam" id="PF04324">
    <property type="entry name" value="Fer2_BFD"/>
    <property type="match status" value="1"/>
</dbReference>
<gene>
    <name evidence="4" type="ORF">ACFFJ8_14225</name>
</gene>
<feature type="transmembrane region" description="Helical" evidence="1">
    <location>
        <begin position="7"/>
        <end position="26"/>
    </location>
</feature>
<organism evidence="4 5">
    <name type="scientific">Paenibacillus mendelii</name>
    <dbReference type="NCBI Taxonomy" id="206163"/>
    <lineage>
        <taxon>Bacteria</taxon>
        <taxon>Bacillati</taxon>
        <taxon>Bacillota</taxon>
        <taxon>Bacilli</taxon>
        <taxon>Bacillales</taxon>
        <taxon>Paenibacillaceae</taxon>
        <taxon>Paenibacillus</taxon>
    </lineage>
</organism>
<dbReference type="InterPro" id="IPR007419">
    <property type="entry name" value="BFD-like_2Fe2S-bd_dom"/>
</dbReference>
<dbReference type="CDD" id="cd19946">
    <property type="entry name" value="GlpA-like_Fer2_BFD-like"/>
    <property type="match status" value="1"/>
</dbReference>
<dbReference type="InterPro" id="IPR006076">
    <property type="entry name" value="FAD-dep_OxRdtase"/>
</dbReference>
<evidence type="ECO:0000313" key="5">
    <source>
        <dbReference type="Proteomes" id="UP001589818"/>
    </source>
</evidence>
<dbReference type="RefSeq" id="WP_256555223.1">
    <property type="nucleotide sequence ID" value="NZ_JANHOF010000003.1"/>
</dbReference>
<evidence type="ECO:0000313" key="4">
    <source>
        <dbReference type="EMBL" id="MFC0392526.1"/>
    </source>
</evidence>
<dbReference type="InterPro" id="IPR036188">
    <property type="entry name" value="FAD/NAD-bd_sf"/>
</dbReference>